<dbReference type="InterPro" id="IPR015943">
    <property type="entry name" value="WD40/YVTN_repeat-like_dom_sf"/>
</dbReference>
<name>A0A5C6TRS4_9SPHN</name>
<feature type="compositionally biased region" description="Basic and acidic residues" evidence="1">
    <location>
        <begin position="369"/>
        <end position="384"/>
    </location>
</feature>
<dbReference type="PANTHER" id="PTHR34512">
    <property type="entry name" value="CELL SURFACE PROTEIN"/>
    <property type="match status" value="1"/>
</dbReference>
<dbReference type="InterPro" id="IPR018391">
    <property type="entry name" value="PQQ_b-propeller_rpt"/>
</dbReference>
<dbReference type="PANTHER" id="PTHR34512:SF30">
    <property type="entry name" value="OUTER MEMBRANE PROTEIN ASSEMBLY FACTOR BAMB"/>
    <property type="match status" value="1"/>
</dbReference>
<dbReference type="Proteomes" id="UP000321249">
    <property type="component" value="Unassembled WGS sequence"/>
</dbReference>
<gene>
    <name evidence="3" type="ORF">FRZ32_03010</name>
</gene>
<dbReference type="RefSeq" id="WP_147042109.1">
    <property type="nucleotide sequence ID" value="NZ_BAABIR010000002.1"/>
</dbReference>
<protein>
    <submittedName>
        <fullName evidence="3">PQQ-binding-like beta-propeller repeat protein</fullName>
    </submittedName>
</protein>
<evidence type="ECO:0000259" key="2">
    <source>
        <dbReference type="Pfam" id="PF13360"/>
    </source>
</evidence>
<dbReference type="PROSITE" id="PS51257">
    <property type="entry name" value="PROKAR_LIPOPROTEIN"/>
    <property type="match status" value="1"/>
</dbReference>
<dbReference type="EMBL" id="VOQQ01000001">
    <property type="protein sequence ID" value="TXC62721.1"/>
    <property type="molecule type" value="Genomic_DNA"/>
</dbReference>
<proteinExistence type="predicted"/>
<evidence type="ECO:0000313" key="3">
    <source>
        <dbReference type="EMBL" id="TXC62721.1"/>
    </source>
</evidence>
<organism evidence="3 4">
    <name type="scientific">Allosphingosinicella ginsenosidimutans</name>
    <dbReference type="NCBI Taxonomy" id="1176539"/>
    <lineage>
        <taxon>Bacteria</taxon>
        <taxon>Pseudomonadati</taxon>
        <taxon>Pseudomonadota</taxon>
        <taxon>Alphaproteobacteria</taxon>
        <taxon>Sphingomonadales</taxon>
        <taxon>Sphingomonadaceae</taxon>
        <taxon>Allosphingosinicella</taxon>
    </lineage>
</organism>
<dbReference type="Pfam" id="PF13360">
    <property type="entry name" value="PQQ_2"/>
    <property type="match status" value="1"/>
</dbReference>
<evidence type="ECO:0000256" key="1">
    <source>
        <dbReference type="SAM" id="MobiDB-lite"/>
    </source>
</evidence>
<dbReference type="AlphaFoldDB" id="A0A5C6TRS4"/>
<evidence type="ECO:0000313" key="4">
    <source>
        <dbReference type="Proteomes" id="UP000321249"/>
    </source>
</evidence>
<dbReference type="Gene3D" id="2.130.10.10">
    <property type="entry name" value="YVTN repeat-like/Quinoprotein amine dehydrogenase"/>
    <property type="match status" value="1"/>
</dbReference>
<feature type="domain" description="Pyrrolo-quinoline quinone repeat" evidence="2">
    <location>
        <begin position="122"/>
        <end position="358"/>
    </location>
</feature>
<dbReference type="SMART" id="SM00564">
    <property type="entry name" value="PQQ"/>
    <property type="match status" value="6"/>
</dbReference>
<dbReference type="SUPFAM" id="SSF50998">
    <property type="entry name" value="Quinoprotein alcohol dehydrogenase-like"/>
    <property type="match status" value="1"/>
</dbReference>
<feature type="region of interest" description="Disordered" evidence="1">
    <location>
        <begin position="368"/>
        <end position="387"/>
    </location>
</feature>
<sequence length="453" mass="47891">MKRLIAALVVAGLLTGCSTMRGHRRPSTPTVGERIPVLSNENQIEVDAALAGVPVTVPSAYVNADWPTSGGNAAKSMIHVALGDTPQQLWTANIGEGSNVRARLASEPVVGDGRVYTIDITATVRAFDANTGQQLWSHQVRGENSPRETLFGGGVTYDSGHVYAVNGAGDAAALDAATGNQIWLVKPGSPLRGAPTVGVDNVYVLSQDNQLYALDRDTGETHWTATGSFELAGVFGVASPAFAQSTVVAGYSSGELTAYRYENGETVWQDALARTGISTVVGTLSDVDADPVVDNGRVFAVGRGGRMVAIELITGQRAWEVNLAGLSTPWVAGDWVFVVTDRAQLVALARASGRVRWISQLPAFVHPPRTRERGANGENRDKPGEGPIFWRGPVLAGGRLILTSSQGQIVYVNPADGSVQATVETRSAFSLPPIVANNTLYTLDDSGRLTAYR</sequence>
<dbReference type="InterPro" id="IPR011047">
    <property type="entry name" value="Quinoprotein_ADH-like_sf"/>
</dbReference>
<accession>A0A5C6TRS4</accession>
<reference evidence="3 4" key="1">
    <citation type="journal article" date="2015" name="J. Microbiol.">
        <title>Sphingosinicella ginsenosidimutans sp. nov., with ginsenoside converting activity.</title>
        <authorList>
            <person name="Kim J.K."/>
            <person name="Kang M.S."/>
            <person name="Park S.C."/>
            <person name="Kim K.M."/>
            <person name="Choi K."/>
            <person name="Yoon M.H."/>
            <person name="Im W.T."/>
        </authorList>
    </citation>
    <scope>NUCLEOTIDE SEQUENCE [LARGE SCALE GENOMIC DNA]</scope>
    <source>
        <strain evidence="3 4">BS-11</strain>
    </source>
</reference>
<dbReference type="InterPro" id="IPR002372">
    <property type="entry name" value="PQQ_rpt_dom"/>
</dbReference>
<dbReference type="OrthoDB" id="5290752at2"/>
<keyword evidence="4" id="KW-1185">Reference proteome</keyword>
<comment type="caution">
    <text evidence="3">The sequence shown here is derived from an EMBL/GenBank/DDBJ whole genome shotgun (WGS) entry which is preliminary data.</text>
</comment>